<dbReference type="RefSeq" id="WP_163795356.1">
    <property type="nucleotide sequence ID" value="NZ_AP022588.1"/>
</dbReference>
<sequence length="357" mass="36195">MSPSGGVLSVIDDGGLRADVDRIAAAVGTRVVHASEPSSHKVWRAASAVVLDAAAVGRCAHLGMPRRDRVHLVHRTDLTPDQWRDSIALGVRRVLRFPDQETELAAEFSDAGESTRGARRGPTVAVLGGRGGAGASVFAAALAMTAGDALLVDLDSWGGGLDLVVGGESASGLRWPDLTLQGGRVSYTALREALPTRGGVTVLSSGRAAHDIDAGAAASVLDAGSRGGVTVVCDLPRRASPVAEVALSAADLVVLVTCADVRSCAAAAAVGAWLVSVNPNVGLVVRGPSPGGLSAADVGQITGLPLVASMRPQPQLANVLEHGGLTLRRRSPLTTAARRVHDVLRGHETAGAVGVGA</sequence>
<dbReference type="GO" id="GO:0016887">
    <property type="term" value="F:ATP hydrolysis activity"/>
    <property type="evidence" value="ECO:0007669"/>
    <property type="project" value="TreeGrafter"/>
</dbReference>
<feature type="domain" description="Rv3660c-like CheY-like N-terminal" evidence="1">
    <location>
        <begin position="10"/>
        <end position="116"/>
    </location>
</feature>
<dbReference type="PANTHER" id="PTHR43384">
    <property type="entry name" value="SEPTUM SITE-DETERMINING PROTEIN MIND HOMOLOG, CHLOROPLASTIC-RELATED"/>
    <property type="match status" value="1"/>
</dbReference>
<evidence type="ECO:0000313" key="2">
    <source>
        <dbReference type="EMBL" id="BBY26263.1"/>
    </source>
</evidence>
<dbReference type="PANTHER" id="PTHR43384:SF11">
    <property type="entry name" value="SEPTUM SITE DETERMINING PROTEIN"/>
    <property type="match status" value="1"/>
</dbReference>
<dbReference type="InterPro" id="IPR059050">
    <property type="entry name" value="Rv3660c_N"/>
</dbReference>
<organism evidence="2 3">
    <name type="scientific">Mycolicibacterium sediminis</name>
    <dbReference type="NCBI Taxonomy" id="1286180"/>
    <lineage>
        <taxon>Bacteria</taxon>
        <taxon>Bacillati</taxon>
        <taxon>Actinomycetota</taxon>
        <taxon>Actinomycetes</taxon>
        <taxon>Mycobacteriales</taxon>
        <taxon>Mycobacteriaceae</taxon>
        <taxon>Mycolicibacterium</taxon>
    </lineage>
</organism>
<evidence type="ECO:0000313" key="3">
    <source>
        <dbReference type="Proteomes" id="UP000467193"/>
    </source>
</evidence>
<dbReference type="InterPro" id="IPR050625">
    <property type="entry name" value="ParA/MinD_ATPase"/>
</dbReference>
<name>A0A7I7QIW1_9MYCO</name>
<dbReference type="SUPFAM" id="SSF52540">
    <property type="entry name" value="P-loop containing nucleoside triphosphate hydrolases"/>
    <property type="match status" value="1"/>
</dbReference>
<dbReference type="GO" id="GO:0005829">
    <property type="term" value="C:cytosol"/>
    <property type="evidence" value="ECO:0007669"/>
    <property type="project" value="TreeGrafter"/>
</dbReference>
<dbReference type="GO" id="GO:0009898">
    <property type="term" value="C:cytoplasmic side of plasma membrane"/>
    <property type="evidence" value="ECO:0007669"/>
    <property type="project" value="TreeGrafter"/>
</dbReference>
<reference evidence="2 3" key="1">
    <citation type="journal article" date="2019" name="Emerg. Microbes Infect.">
        <title>Comprehensive subspecies identification of 175 nontuberculous mycobacteria species based on 7547 genomic profiles.</title>
        <authorList>
            <person name="Matsumoto Y."/>
            <person name="Kinjo T."/>
            <person name="Motooka D."/>
            <person name="Nabeya D."/>
            <person name="Jung N."/>
            <person name="Uechi K."/>
            <person name="Horii T."/>
            <person name="Iida T."/>
            <person name="Fujita J."/>
            <person name="Nakamura S."/>
        </authorList>
    </citation>
    <scope>NUCLEOTIDE SEQUENCE [LARGE SCALE GENOMIC DNA]</scope>
    <source>
        <strain evidence="2 3">JCM 17899</strain>
    </source>
</reference>
<dbReference type="InterPro" id="IPR027417">
    <property type="entry name" value="P-loop_NTPase"/>
</dbReference>
<gene>
    <name evidence="2" type="ORF">MSEDJ_03590</name>
</gene>
<keyword evidence="3" id="KW-1185">Reference proteome</keyword>
<proteinExistence type="predicted"/>
<dbReference type="GO" id="GO:0051782">
    <property type="term" value="P:negative regulation of cell division"/>
    <property type="evidence" value="ECO:0007669"/>
    <property type="project" value="TreeGrafter"/>
</dbReference>
<dbReference type="KEGG" id="msei:MSEDJ_03590"/>
<dbReference type="AlphaFoldDB" id="A0A7I7QIW1"/>
<dbReference type="GO" id="GO:0005524">
    <property type="term" value="F:ATP binding"/>
    <property type="evidence" value="ECO:0007669"/>
    <property type="project" value="TreeGrafter"/>
</dbReference>
<dbReference type="InterPro" id="IPR022521">
    <property type="entry name" value="Rv3660c"/>
</dbReference>
<dbReference type="EMBL" id="AP022588">
    <property type="protein sequence ID" value="BBY26263.1"/>
    <property type="molecule type" value="Genomic_DNA"/>
</dbReference>
<evidence type="ECO:0000259" key="1">
    <source>
        <dbReference type="Pfam" id="PF26563"/>
    </source>
</evidence>
<dbReference type="Gene3D" id="3.40.50.300">
    <property type="entry name" value="P-loop containing nucleotide triphosphate hydrolases"/>
    <property type="match status" value="1"/>
</dbReference>
<dbReference type="Proteomes" id="UP000467193">
    <property type="component" value="Chromosome"/>
</dbReference>
<protein>
    <recommendedName>
        <fullName evidence="1">Rv3660c-like CheY-like N-terminal domain-containing protein</fullName>
    </recommendedName>
</protein>
<accession>A0A7I7QIW1</accession>
<dbReference type="Pfam" id="PF26563">
    <property type="entry name" value="Rv3660c_N"/>
    <property type="match status" value="1"/>
</dbReference>
<dbReference type="NCBIfam" id="TIGR03815">
    <property type="entry name" value="CpaE_hom_Actino"/>
    <property type="match status" value="1"/>
</dbReference>